<evidence type="ECO:0000313" key="3">
    <source>
        <dbReference type="Proteomes" id="UP000605201"/>
    </source>
</evidence>
<dbReference type="EMBL" id="JACNIG010000286">
    <property type="protein sequence ID" value="MBC8433249.1"/>
    <property type="molecule type" value="Genomic_DNA"/>
</dbReference>
<sequence length="252" mass="29106">MIEALYEKMMIPESCRLGKRVYKKLFHENAKLNEADKKALRDDVDTILWQYTFKPTTIPIQPYEDDQREYHEVALLQVNLKQTGRMNRLAEIVHRPIPYPLFVVFVTDTTCSISLAYKRFSQAAKEAIVAEGFQATAWLDLSNPTENQAAFLESLDISTWPHSHFFAFYRAAMDRVIALACAEHSGHYSLVMPNGLSVDDRMNKLKQVEKLQQEKSEIQGKLKKEKNLGTRVQLNTRIKQITDRIEAIKSEL</sequence>
<accession>A0A8J6TLF7</accession>
<evidence type="ECO:0000313" key="2">
    <source>
        <dbReference type="EMBL" id="MBC8433249.1"/>
    </source>
</evidence>
<reference evidence="2 3" key="1">
    <citation type="submission" date="2020-08" db="EMBL/GenBank/DDBJ databases">
        <title>Bridging the membrane lipid divide: bacteria of the FCB group superphylum have the potential to synthesize archaeal ether lipids.</title>
        <authorList>
            <person name="Villanueva L."/>
            <person name="Von Meijenfeldt F.A.B."/>
            <person name="Westbye A.B."/>
            <person name="Yadav S."/>
            <person name="Hopmans E.C."/>
            <person name="Dutilh B.E."/>
            <person name="Sinninghe Damste J.S."/>
        </authorList>
    </citation>
    <scope>NUCLEOTIDE SEQUENCE [LARGE SCALE GENOMIC DNA]</scope>
    <source>
        <strain evidence="2">NIOZ-UU17</strain>
    </source>
</reference>
<evidence type="ECO:0000256" key="1">
    <source>
        <dbReference type="SAM" id="Coils"/>
    </source>
</evidence>
<gene>
    <name evidence="2" type="ORF">H8D96_15170</name>
</gene>
<dbReference type="Proteomes" id="UP000605201">
    <property type="component" value="Unassembled WGS sequence"/>
</dbReference>
<feature type="coiled-coil region" evidence="1">
    <location>
        <begin position="201"/>
        <end position="251"/>
    </location>
</feature>
<protein>
    <submittedName>
        <fullName evidence="2">DUF4391 domain-containing protein</fullName>
    </submittedName>
</protein>
<dbReference type="AlphaFoldDB" id="A0A8J6TLF7"/>
<keyword evidence="1" id="KW-0175">Coiled coil</keyword>
<dbReference type="Pfam" id="PF14335">
    <property type="entry name" value="DUF4391"/>
    <property type="match status" value="1"/>
</dbReference>
<proteinExistence type="predicted"/>
<dbReference type="InterPro" id="IPR025503">
    <property type="entry name" value="DUF4391"/>
</dbReference>
<organism evidence="2 3">
    <name type="scientific">Candidatus Desulfatibia vada</name>
    <dbReference type="NCBI Taxonomy" id="2841696"/>
    <lineage>
        <taxon>Bacteria</taxon>
        <taxon>Pseudomonadati</taxon>
        <taxon>Thermodesulfobacteriota</taxon>
        <taxon>Desulfobacteria</taxon>
        <taxon>Desulfobacterales</taxon>
        <taxon>Desulfobacterales incertae sedis</taxon>
        <taxon>Candidatus Desulfatibia</taxon>
    </lineage>
</organism>
<name>A0A8J6TLF7_9BACT</name>
<comment type="caution">
    <text evidence="2">The sequence shown here is derived from an EMBL/GenBank/DDBJ whole genome shotgun (WGS) entry which is preliminary data.</text>
</comment>